<sequence>MNSPNPRVILVGAKGSGKSKLVSSICGNVDLSRDQQSLLKILSMSEEAIDHEYFNILLSSSHSRGVIYVDMHCPGYISREITIVDLPGLTWTGYSSTVKYIHKLTCYYTMGNERSIVALFPHATDGKREIQALQFLKRRGHDMRLITMVIGIAHTTSQVHHINPIGLNVMGRSSETPHRCLYFLAPVPHAPSALSSTVIQEMRQEEAAYFLFSKPWSAQPRKDNLGIPNILKEWVSLWALSSQAEVSGVQQTGSWIGTGITIIFIFFLHAIVTTLYYAPTKLG</sequence>
<proteinExistence type="predicted"/>
<dbReference type="Proteomes" id="UP000027222">
    <property type="component" value="Unassembled WGS sequence"/>
</dbReference>
<gene>
    <name evidence="2" type="ORF">GALMADRAFT_216741</name>
</gene>
<dbReference type="OrthoDB" id="10639170at2759"/>
<dbReference type="Gene3D" id="3.40.50.300">
    <property type="entry name" value="P-loop containing nucleotide triphosphate hydrolases"/>
    <property type="match status" value="1"/>
</dbReference>
<dbReference type="HOGENOM" id="CLU_983680_0_0_1"/>
<dbReference type="InterPro" id="IPR027417">
    <property type="entry name" value="P-loop_NTPase"/>
</dbReference>
<dbReference type="AlphaFoldDB" id="A0A067SJA5"/>
<protein>
    <recommendedName>
        <fullName evidence="4">G domain-containing protein</fullName>
    </recommendedName>
</protein>
<evidence type="ECO:0000256" key="1">
    <source>
        <dbReference type="SAM" id="Phobius"/>
    </source>
</evidence>
<name>A0A067SJA5_GALM3</name>
<keyword evidence="1" id="KW-0472">Membrane</keyword>
<evidence type="ECO:0008006" key="4">
    <source>
        <dbReference type="Google" id="ProtNLM"/>
    </source>
</evidence>
<evidence type="ECO:0000313" key="2">
    <source>
        <dbReference type="EMBL" id="KDR66853.1"/>
    </source>
</evidence>
<reference evidence="3" key="1">
    <citation type="journal article" date="2014" name="Proc. Natl. Acad. Sci. U.S.A.">
        <title>Extensive sampling of basidiomycete genomes demonstrates inadequacy of the white-rot/brown-rot paradigm for wood decay fungi.</title>
        <authorList>
            <person name="Riley R."/>
            <person name="Salamov A.A."/>
            <person name="Brown D.W."/>
            <person name="Nagy L.G."/>
            <person name="Floudas D."/>
            <person name="Held B.W."/>
            <person name="Levasseur A."/>
            <person name="Lombard V."/>
            <person name="Morin E."/>
            <person name="Otillar R."/>
            <person name="Lindquist E.A."/>
            <person name="Sun H."/>
            <person name="LaButti K.M."/>
            <person name="Schmutz J."/>
            <person name="Jabbour D."/>
            <person name="Luo H."/>
            <person name="Baker S.E."/>
            <person name="Pisabarro A.G."/>
            <person name="Walton J.D."/>
            <person name="Blanchette R.A."/>
            <person name="Henrissat B."/>
            <person name="Martin F."/>
            <person name="Cullen D."/>
            <person name="Hibbett D.S."/>
            <person name="Grigoriev I.V."/>
        </authorList>
    </citation>
    <scope>NUCLEOTIDE SEQUENCE [LARGE SCALE GENOMIC DNA]</scope>
    <source>
        <strain evidence="3">CBS 339.88</strain>
    </source>
</reference>
<dbReference type="EMBL" id="KL142419">
    <property type="protein sequence ID" value="KDR66853.1"/>
    <property type="molecule type" value="Genomic_DNA"/>
</dbReference>
<accession>A0A067SJA5</accession>
<keyword evidence="3" id="KW-1185">Reference proteome</keyword>
<organism evidence="2 3">
    <name type="scientific">Galerina marginata (strain CBS 339.88)</name>
    <dbReference type="NCBI Taxonomy" id="685588"/>
    <lineage>
        <taxon>Eukaryota</taxon>
        <taxon>Fungi</taxon>
        <taxon>Dikarya</taxon>
        <taxon>Basidiomycota</taxon>
        <taxon>Agaricomycotina</taxon>
        <taxon>Agaricomycetes</taxon>
        <taxon>Agaricomycetidae</taxon>
        <taxon>Agaricales</taxon>
        <taxon>Agaricineae</taxon>
        <taxon>Strophariaceae</taxon>
        <taxon>Galerina</taxon>
    </lineage>
</organism>
<feature type="transmembrane region" description="Helical" evidence="1">
    <location>
        <begin position="255"/>
        <end position="278"/>
    </location>
</feature>
<keyword evidence="1" id="KW-0812">Transmembrane</keyword>
<dbReference type="SUPFAM" id="SSF52540">
    <property type="entry name" value="P-loop containing nucleoside triphosphate hydrolases"/>
    <property type="match status" value="1"/>
</dbReference>
<evidence type="ECO:0000313" key="3">
    <source>
        <dbReference type="Proteomes" id="UP000027222"/>
    </source>
</evidence>
<keyword evidence="1" id="KW-1133">Transmembrane helix</keyword>